<evidence type="ECO:0000256" key="3">
    <source>
        <dbReference type="ARBA" id="ARBA00022448"/>
    </source>
</evidence>
<dbReference type="EMBL" id="JASFZW010000003">
    <property type="protein sequence ID" value="KAK2078908.1"/>
    <property type="molecule type" value="Genomic_DNA"/>
</dbReference>
<keyword evidence="7" id="KW-0175">Coiled coil</keyword>
<evidence type="ECO:0000256" key="7">
    <source>
        <dbReference type="SAM" id="Coils"/>
    </source>
</evidence>
<dbReference type="InterPro" id="IPR036259">
    <property type="entry name" value="MFS_trans_sf"/>
</dbReference>
<dbReference type="InterPro" id="IPR050814">
    <property type="entry name" value="Myo-inositol_Transporter"/>
</dbReference>
<comment type="similarity">
    <text evidence="2">Belongs to the major facilitator superfamily. Sugar transporter (TC 2.A.1.1) family.</text>
</comment>
<feature type="compositionally biased region" description="Polar residues" evidence="8">
    <location>
        <begin position="248"/>
        <end position="257"/>
    </location>
</feature>
<accession>A0AAD9IIG6</accession>
<evidence type="ECO:0000256" key="2">
    <source>
        <dbReference type="ARBA" id="ARBA00010992"/>
    </source>
</evidence>
<dbReference type="PRINTS" id="PR00171">
    <property type="entry name" value="SUGRTRNSPORT"/>
</dbReference>
<keyword evidence="4 9" id="KW-0812">Transmembrane</keyword>
<dbReference type="PANTHER" id="PTHR48020:SF12">
    <property type="entry name" value="PROTON MYO-INOSITOL COTRANSPORTER"/>
    <property type="match status" value="1"/>
</dbReference>
<dbReference type="Pfam" id="PF00083">
    <property type="entry name" value="Sugar_tr"/>
    <property type="match status" value="3"/>
</dbReference>
<evidence type="ECO:0000259" key="10">
    <source>
        <dbReference type="PROSITE" id="PS50850"/>
    </source>
</evidence>
<dbReference type="Pfam" id="PF22782">
    <property type="entry name" value="SDE2"/>
    <property type="match status" value="1"/>
</dbReference>
<evidence type="ECO:0000313" key="12">
    <source>
        <dbReference type="Proteomes" id="UP001255856"/>
    </source>
</evidence>
<keyword evidence="6 9" id="KW-0472">Membrane</keyword>
<dbReference type="InterPro" id="IPR053822">
    <property type="entry name" value="SDE2-like_dom"/>
</dbReference>
<feature type="transmembrane region" description="Helical" evidence="9">
    <location>
        <begin position="477"/>
        <end position="498"/>
    </location>
</feature>
<organism evidence="11 12">
    <name type="scientific">Prototheca wickerhamii</name>
    <dbReference type="NCBI Taxonomy" id="3111"/>
    <lineage>
        <taxon>Eukaryota</taxon>
        <taxon>Viridiplantae</taxon>
        <taxon>Chlorophyta</taxon>
        <taxon>core chlorophytes</taxon>
        <taxon>Trebouxiophyceae</taxon>
        <taxon>Chlorellales</taxon>
        <taxon>Chlorellaceae</taxon>
        <taxon>Prototheca</taxon>
    </lineage>
</organism>
<dbReference type="InterPro" id="IPR003663">
    <property type="entry name" value="Sugar/inositol_transpt"/>
</dbReference>
<dbReference type="InterPro" id="IPR020846">
    <property type="entry name" value="MFS_dom"/>
</dbReference>
<dbReference type="GO" id="GO:0022857">
    <property type="term" value="F:transmembrane transporter activity"/>
    <property type="evidence" value="ECO:0007669"/>
    <property type="project" value="InterPro"/>
</dbReference>
<evidence type="ECO:0000256" key="1">
    <source>
        <dbReference type="ARBA" id="ARBA00004141"/>
    </source>
</evidence>
<evidence type="ECO:0000256" key="4">
    <source>
        <dbReference type="ARBA" id="ARBA00022692"/>
    </source>
</evidence>
<dbReference type="PANTHER" id="PTHR48020">
    <property type="entry name" value="PROTON MYO-INOSITOL COTRANSPORTER"/>
    <property type="match status" value="1"/>
</dbReference>
<feature type="transmembrane region" description="Helical" evidence="9">
    <location>
        <begin position="363"/>
        <end position="382"/>
    </location>
</feature>
<dbReference type="PROSITE" id="PS50850">
    <property type="entry name" value="MFS"/>
    <property type="match status" value="1"/>
</dbReference>
<evidence type="ECO:0000256" key="5">
    <source>
        <dbReference type="ARBA" id="ARBA00022989"/>
    </source>
</evidence>
<dbReference type="PROSITE" id="PS00217">
    <property type="entry name" value="SUGAR_TRANSPORT_2"/>
    <property type="match status" value="1"/>
</dbReference>
<feature type="region of interest" description="Disordered" evidence="8">
    <location>
        <begin position="200"/>
        <end position="258"/>
    </location>
</feature>
<feature type="transmembrane region" description="Helical" evidence="9">
    <location>
        <begin position="419"/>
        <end position="436"/>
    </location>
</feature>
<reference evidence="11" key="1">
    <citation type="submission" date="2021-01" db="EMBL/GenBank/DDBJ databases">
        <authorList>
            <person name="Eckstrom K.M.E."/>
        </authorList>
    </citation>
    <scope>NUCLEOTIDE SEQUENCE</scope>
    <source>
        <strain evidence="11">UVCC 0001</strain>
    </source>
</reference>
<dbReference type="AlphaFoldDB" id="A0AAD9IIG6"/>
<comment type="caution">
    <text evidence="11">The sequence shown here is derived from an EMBL/GenBank/DDBJ whole genome shotgun (WGS) entry which is preliminary data.</text>
</comment>
<dbReference type="Pfam" id="PF13297">
    <property type="entry name" value="SDE2_2C"/>
    <property type="match status" value="1"/>
</dbReference>
<dbReference type="PROSITE" id="PS00216">
    <property type="entry name" value="SUGAR_TRANSPORT_1"/>
    <property type="match status" value="2"/>
</dbReference>
<feature type="transmembrane region" description="Helical" evidence="9">
    <location>
        <begin position="743"/>
        <end position="761"/>
    </location>
</feature>
<evidence type="ECO:0000256" key="9">
    <source>
        <dbReference type="SAM" id="Phobius"/>
    </source>
</evidence>
<feature type="domain" description="Major facilitator superfamily (MFS) profile" evidence="10">
    <location>
        <begin position="316"/>
        <end position="765"/>
    </location>
</feature>
<feature type="coiled-coil region" evidence="7">
    <location>
        <begin position="122"/>
        <end position="171"/>
    </location>
</feature>
<keyword evidence="3" id="KW-0813">Transport</keyword>
<feature type="transmembrane region" description="Helical" evidence="9">
    <location>
        <begin position="580"/>
        <end position="600"/>
    </location>
</feature>
<feature type="compositionally biased region" description="Acidic residues" evidence="8">
    <location>
        <begin position="200"/>
        <end position="214"/>
    </location>
</feature>
<feature type="transmembrane region" description="Helical" evidence="9">
    <location>
        <begin position="310"/>
        <end position="329"/>
    </location>
</feature>
<evidence type="ECO:0000256" key="6">
    <source>
        <dbReference type="ARBA" id="ARBA00023136"/>
    </source>
</evidence>
<feature type="transmembrane region" description="Helical" evidence="9">
    <location>
        <begin position="710"/>
        <end position="731"/>
    </location>
</feature>
<protein>
    <recommendedName>
        <fullName evidence="10">Major facilitator superfamily (MFS) profile domain-containing protein</fullName>
    </recommendedName>
</protein>
<feature type="transmembrane region" description="Helical" evidence="9">
    <location>
        <begin position="394"/>
        <end position="413"/>
    </location>
</feature>
<proteinExistence type="inferred from homology"/>
<dbReference type="SUPFAM" id="SSF103473">
    <property type="entry name" value="MFS general substrate transporter"/>
    <property type="match status" value="1"/>
</dbReference>
<comment type="subcellular location">
    <subcellularLocation>
        <location evidence="1">Membrane</location>
        <topology evidence="1">Multi-pass membrane protein</topology>
    </subcellularLocation>
</comment>
<dbReference type="InterPro" id="IPR025086">
    <property type="entry name" value="SDE2/SF3A3_SAP"/>
</dbReference>
<dbReference type="Gene3D" id="1.20.1250.20">
    <property type="entry name" value="MFS general substrate transporter like domains"/>
    <property type="match status" value="3"/>
</dbReference>
<gene>
    <name evidence="11" type="ORF">QBZ16_002598</name>
</gene>
<evidence type="ECO:0000313" key="11">
    <source>
        <dbReference type="EMBL" id="KAK2078908.1"/>
    </source>
</evidence>
<dbReference type="Proteomes" id="UP001255856">
    <property type="component" value="Unassembled WGS sequence"/>
</dbReference>
<dbReference type="InterPro" id="IPR005828">
    <property type="entry name" value="MFS_sugar_transport-like"/>
</dbReference>
<dbReference type="InterPro" id="IPR005829">
    <property type="entry name" value="Sugar_transporter_CS"/>
</dbReference>
<sequence>MQLLVRGFNGEVRAVQVEAGTTSPGLCTLMGLPRHMIPLTRVSCNGRVVTDSAPLESGQLLELRLPLLGGKGGFGSNLRAAGKMKLTDNFDACRDLSGRRIRQQTAEKKLEEWKAQAADRALEAAAIKFAKEQAKKEKARQRVEVDERAVAEEHRAQIKSVSRELAQAVARAQAAAPAGGAKAAAPPRKRARMDALLMDQSDDSAREEEAEEALADAQERAPSPGLVASMEGPPEAQAAASDDRAPSSGESAGTQAPLTLDEYASAGELEALGLERLKRELASRGLKAGGTLKQRAERLFLLKSTPLKELPALVLLTLLAAIGGFLFGYDTGVISGALPYIRDDLLGDMIHDPSKLARIQETIVAGAVIGAGVGAAVGGRVADLIGRRPSLGGADVLFIVGAIVMATANSYAVLIVGRVLVGLGIGIASTVVPILVGELAPTHLRAKLVTVNVLAITTGQFLSYLINYGFAHVDGNWRWMLGISAAPAVFQLAGLFLLPETKPKRADGKGKSSILWRQLKRRSVWKQLHIGRYFTPSILQAAGVRDNQTVLLLSLGPAGINAAGTVVGMFCIERFGRRRLLLVSTASVMCMLALLSGAFACADQHAPGVLAAGSTCGASSCSSCVRDGCVYCAPQGAYSDPGTCVQPDFQTYDANPCASGADNFTQGCPSSCTPFVLAGLMLYLACFSPGLGPVPWAVNAELYPPGMRATGMGLACVVNWGFNALATQTFLSLLHALGGVGTWALYAGIAAAGLIWVFFAVPETKGRSLEEIQAMFDGKGRRAQPTHAPEDDD</sequence>
<name>A0AAD9IIG6_PROWI</name>
<dbReference type="GO" id="GO:0016020">
    <property type="term" value="C:membrane"/>
    <property type="evidence" value="ECO:0007669"/>
    <property type="project" value="UniProtKB-SubCell"/>
</dbReference>
<feature type="transmembrane region" description="Helical" evidence="9">
    <location>
        <begin position="675"/>
        <end position="698"/>
    </location>
</feature>
<keyword evidence="5 9" id="KW-1133">Transmembrane helix</keyword>
<feature type="transmembrane region" description="Helical" evidence="9">
    <location>
        <begin position="448"/>
        <end position="471"/>
    </location>
</feature>
<keyword evidence="12" id="KW-1185">Reference proteome</keyword>
<evidence type="ECO:0000256" key="8">
    <source>
        <dbReference type="SAM" id="MobiDB-lite"/>
    </source>
</evidence>